<gene>
    <name evidence="2" type="ORF">DFP97_12279</name>
</gene>
<dbReference type="RefSeq" id="WP_114383739.1">
    <property type="nucleotide sequence ID" value="NZ_QPJD01000022.1"/>
</dbReference>
<feature type="transmembrane region" description="Helical" evidence="1">
    <location>
        <begin position="48"/>
        <end position="70"/>
    </location>
</feature>
<dbReference type="AlphaFoldDB" id="A0A368VJA2"/>
<keyword evidence="3" id="KW-1185">Reference proteome</keyword>
<accession>A0A368VJA2</accession>
<keyword evidence="1" id="KW-0812">Transmembrane</keyword>
<organism evidence="2 3">
    <name type="scientific">Paenibacillus prosopidis</name>
    <dbReference type="NCBI Taxonomy" id="630520"/>
    <lineage>
        <taxon>Bacteria</taxon>
        <taxon>Bacillati</taxon>
        <taxon>Bacillota</taxon>
        <taxon>Bacilli</taxon>
        <taxon>Bacillales</taxon>
        <taxon>Paenibacillaceae</taxon>
        <taxon>Paenibacillus</taxon>
    </lineage>
</organism>
<keyword evidence="1" id="KW-0472">Membrane</keyword>
<sequence length="114" mass="12297">MLTIFKNVKRNVISLYVITALFVSQVTYASAFGRSKYATGTASLLNDIFTWLTTIIIPATAGLMIGYQAWRKKVADGDGGTITDANKAIKRILIAAVIGVTASTLVTLITGYYK</sequence>
<evidence type="ECO:0000256" key="1">
    <source>
        <dbReference type="SAM" id="Phobius"/>
    </source>
</evidence>
<feature type="transmembrane region" description="Helical" evidence="1">
    <location>
        <begin position="12"/>
        <end position="28"/>
    </location>
</feature>
<keyword evidence="1" id="KW-1133">Transmembrane helix</keyword>
<feature type="transmembrane region" description="Helical" evidence="1">
    <location>
        <begin position="91"/>
        <end position="113"/>
    </location>
</feature>
<dbReference type="Proteomes" id="UP000252415">
    <property type="component" value="Unassembled WGS sequence"/>
</dbReference>
<evidence type="ECO:0000313" key="2">
    <source>
        <dbReference type="EMBL" id="RCW41643.1"/>
    </source>
</evidence>
<proteinExistence type="predicted"/>
<evidence type="ECO:0000313" key="3">
    <source>
        <dbReference type="Proteomes" id="UP000252415"/>
    </source>
</evidence>
<protein>
    <submittedName>
        <fullName evidence="2">Uncharacterized protein</fullName>
    </submittedName>
</protein>
<name>A0A368VJA2_9BACL</name>
<dbReference type="EMBL" id="QPJD01000022">
    <property type="protein sequence ID" value="RCW41643.1"/>
    <property type="molecule type" value="Genomic_DNA"/>
</dbReference>
<reference evidence="2 3" key="1">
    <citation type="submission" date="2018-07" db="EMBL/GenBank/DDBJ databases">
        <title>Genomic Encyclopedia of Type Strains, Phase III (KMG-III): the genomes of soil and plant-associated and newly described type strains.</title>
        <authorList>
            <person name="Whitman W."/>
        </authorList>
    </citation>
    <scope>NUCLEOTIDE SEQUENCE [LARGE SCALE GENOMIC DNA]</scope>
    <source>
        <strain evidence="2 3">CECT 7506</strain>
    </source>
</reference>
<comment type="caution">
    <text evidence="2">The sequence shown here is derived from an EMBL/GenBank/DDBJ whole genome shotgun (WGS) entry which is preliminary data.</text>
</comment>